<keyword evidence="2 9" id="KW-1139">Helical capsid protein</keyword>
<evidence type="ECO:0000256" key="5">
    <source>
        <dbReference type="ARBA" id="ARBA00022884"/>
    </source>
</evidence>
<name>A0A8E6YJ20_9RHAB</name>
<keyword evidence="7 9" id="KW-0687">Ribonucleoprotein</keyword>
<evidence type="ECO:0000256" key="9">
    <source>
        <dbReference type="RuleBase" id="RU369108"/>
    </source>
</evidence>
<comment type="subcellular location">
    <subcellularLocation>
        <location evidence="9">Virion</location>
    </subcellularLocation>
    <subcellularLocation>
        <location evidence="9">Host cytoplasm</location>
    </subcellularLocation>
</comment>
<keyword evidence="6 9" id="KW-0543">Viral nucleoprotein</keyword>
<evidence type="ECO:0000313" key="13">
    <source>
        <dbReference type="Proteomes" id="UP001162075"/>
    </source>
</evidence>
<reference evidence="12 13" key="1">
    <citation type="journal article" date="2021" name="Mol. Plant Pathol.">
        <title>A novel Actinidia cytorhabdovirus characterized using genomic and viral protein interaction features.</title>
        <authorList>
            <person name="Wang Y."/>
            <person name="Wang G."/>
            <person name="Bai J."/>
            <person name="Zhang Y."/>
            <person name="Wang Y."/>
            <person name="Wen S."/>
            <person name="Li L."/>
            <person name="Yang Z."/>
            <person name="Hong N."/>
        </authorList>
    </citation>
    <scope>NUCLEOTIDE SEQUENCE [LARGE SCALE GENOMIC DNA]</scope>
    <source>
        <strain evidence="12">JS27</strain>
    </source>
</reference>
<keyword evidence="3 9" id="KW-0167">Capsid protein</keyword>
<evidence type="ECO:0000313" key="12">
    <source>
        <dbReference type="EMBL" id="QVU21443.1"/>
    </source>
</evidence>
<dbReference type="GO" id="GO:0030430">
    <property type="term" value="C:host cell cytoplasm"/>
    <property type="evidence" value="ECO:0007669"/>
    <property type="project" value="UniProtKB-SubCell"/>
</dbReference>
<protein>
    <recommendedName>
        <fullName evidence="1 9">Nucleoprotein</fullName>
        <shortName evidence="9">NP</shortName>
        <shortName evidence="9">Protein N</shortName>
    </recommendedName>
    <alternativeName>
        <fullName evidence="8 9">Nucleocapsid protein</fullName>
    </alternativeName>
</protein>
<keyword evidence="4 9" id="KW-0946">Virion</keyword>
<dbReference type="EMBL" id="MW550041">
    <property type="protein sequence ID" value="QVU21443.1"/>
    <property type="molecule type" value="Viral_cRNA"/>
</dbReference>
<dbReference type="GO" id="GO:0019029">
    <property type="term" value="C:helical viral capsid"/>
    <property type="evidence" value="ECO:0007669"/>
    <property type="project" value="UniProtKB-UniRule"/>
</dbReference>
<keyword evidence="5 9" id="KW-0694">RNA-binding</keyword>
<sequence>MAEFTTEEINAMKLLFNAEKDRKQKDTQASTSTKKEGQILPPPHRQEKKKEPIPEKKRNPGFKNPFADLADVTVSLTNAPKVWSDNDIKNIQIVGVEQLNVTDMIAAGEDMMASINNEKITSSTIDTIVSLACSILVPGSNANSAVYALTPLPSTIGLKLKTIELELRSRASDEADKLRAKISRAQRMQERATNEDEKTKAAELEARLQAQMDAIGDNDGEDDMKQKEDAFAYSYLAAYIMRLPGKTPDVWADKLSVAKTRFNTWYDCDDSALDSIEIGSDAAEKIREGLARRPDALATWLLWVAYNENENNKMTPVTVGLMRYLACQMYSYTGMHAYSSIMTLSVDHNMTFDVLLRELLCPATQKALYEVANIIRKYELTEKSNGRKTYFRYAKNWDSGYFINLQSKNCTILGYTVAKARKMLSSTSNMADPTQAFAFRNMDEKLKQSLDKVADKLYDLIMSRATQDETSGIIWYTD</sequence>
<dbReference type="Proteomes" id="UP001162075">
    <property type="component" value="Segment"/>
</dbReference>
<feature type="region of interest" description="Disordered" evidence="11">
    <location>
        <begin position="15"/>
        <end position="64"/>
    </location>
</feature>
<evidence type="ECO:0000256" key="11">
    <source>
        <dbReference type="SAM" id="MobiDB-lite"/>
    </source>
</evidence>
<accession>A0A8E6YJ20</accession>
<evidence type="ECO:0000256" key="2">
    <source>
        <dbReference type="ARBA" id="ARBA00022497"/>
    </source>
</evidence>
<evidence type="ECO:0000256" key="8">
    <source>
        <dbReference type="ARBA" id="ARBA00033344"/>
    </source>
</evidence>
<keyword evidence="9" id="KW-1035">Host cytoplasm</keyword>
<keyword evidence="13" id="KW-1185">Reference proteome</keyword>
<organism evidence="12 13">
    <name type="scientific">Actinidia virus D</name>
    <dbReference type="NCBI Taxonomy" id="3069721"/>
    <lineage>
        <taxon>Viruses</taxon>
        <taxon>Riboviria</taxon>
        <taxon>Orthornavirae</taxon>
        <taxon>Negarnaviricota</taxon>
        <taxon>Haploviricotina</taxon>
        <taxon>Monjiviricetes</taxon>
        <taxon>Mononegavirales</taxon>
        <taxon>Rhabdoviridae</taxon>
        <taxon>Betarhabdovirinae</taxon>
        <taxon>Alphacytorhabdovirus</taxon>
        <taxon>Alphacytorhabdovirus actinidiae</taxon>
        <taxon>Cytorhabdovirus actinidiae</taxon>
    </lineage>
</organism>
<comment type="subunit">
    <text evidence="9">Homomultimerizes to form the nucleocapsid. Binds to viral genomic RNA.</text>
</comment>
<dbReference type="Pfam" id="PF03216">
    <property type="entry name" value="Rhabdo_ncap_2"/>
    <property type="match status" value="1"/>
</dbReference>
<proteinExistence type="inferred from homology"/>
<dbReference type="GO" id="GO:0003723">
    <property type="term" value="F:RNA binding"/>
    <property type="evidence" value="ECO:0007669"/>
    <property type="project" value="UniProtKB-UniRule"/>
</dbReference>
<dbReference type="GO" id="GO:0019013">
    <property type="term" value="C:viral nucleocapsid"/>
    <property type="evidence" value="ECO:0007669"/>
    <property type="project" value="UniProtKB-UniRule"/>
</dbReference>
<dbReference type="InterPro" id="IPR004902">
    <property type="entry name" value="Rhabdo_ncap_2"/>
</dbReference>
<feature type="coiled-coil region" evidence="10">
    <location>
        <begin position="168"/>
        <end position="214"/>
    </location>
</feature>
<evidence type="ECO:0000256" key="1">
    <source>
        <dbReference type="ARBA" id="ARBA00014389"/>
    </source>
</evidence>
<comment type="function">
    <text evidence="9">Encapsidates the genome, protecting it from nucleases. The encapsidated genomic RNA is termed the nucleocapsid (NC) and serves as template for viral transcription and replication.</text>
</comment>
<keyword evidence="10" id="KW-0175">Coiled coil</keyword>
<evidence type="ECO:0000256" key="6">
    <source>
        <dbReference type="ARBA" id="ARBA00023086"/>
    </source>
</evidence>
<dbReference type="GO" id="GO:1990904">
    <property type="term" value="C:ribonucleoprotein complex"/>
    <property type="evidence" value="ECO:0007669"/>
    <property type="project" value="UniProtKB-UniRule"/>
</dbReference>
<evidence type="ECO:0000256" key="3">
    <source>
        <dbReference type="ARBA" id="ARBA00022561"/>
    </source>
</evidence>
<evidence type="ECO:0000256" key="7">
    <source>
        <dbReference type="ARBA" id="ARBA00023274"/>
    </source>
</evidence>
<feature type="compositionally biased region" description="Basic and acidic residues" evidence="11">
    <location>
        <begin position="44"/>
        <end position="58"/>
    </location>
</feature>
<evidence type="ECO:0000256" key="4">
    <source>
        <dbReference type="ARBA" id="ARBA00022844"/>
    </source>
</evidence>
<comment type="similarity">
    <text evidence="9">Belongs to the cytorhabdovirus nucleocapsid protein family.</text>
</comment>
<evidence type="ECO:0000256" key="10">
    <source>
        <dbReference type="SAM" id="Coils"/>
    </source>
</evidence>